<sequence length="242" mass="27565">MTDDWRLRLRALPFFGALRLFYHLIKSFETRRSALLMLRRPPGLFQPYGNTREDRYPKIFSHIRAMVADRRENHILSFGCSTGEEVFTLAHYFNQAHIKGIDIDATRIKVAQRRAADLNLGDRISFINTASTKNEQSSSYDAVFAMAVFRHGALQNAPEACSPWLHFDDFERAVTDLARVIKPGGYLALSYSNFRFTDTAASADFELAFASPPDPATPIYGRDDRRHPALADGGIYRKLPFR</sequence>
<dbReference type="InterPro" id="IPR029063">
    <property type="entry name" value="SAM-dependent_MTases_sf"/>
</dbReference>
<keyword evidence="2" id="KW-0489">Methyltransferase</keyword>
<organism evidence="2 3">
    <name type="scientific">Lacibacterium aquatile</name>
    <dbReference type="NCBI Taxonomy" id="1168082"/>
    <lineage>
        <taxon>Bacteria</taxon>
        <taxon>Pseudomonadati</taxon>
        <taxon>Pseudomonadota</taxon>
        <taxon>Alphaproteobacteria</taxon>
        <taxon>Rhodospirillales</taxon>
        <taxon>Rhodospirillaceae</taxon>
    </lineage>
</organism>
<evidence type="ECO:0000259" key="1">
    <source>
        <dbReference type="Pfam" id="PF13847"/>
    </source>
</evidence>
<dbReference type="InterPro" id="IPR050508">
    <property type="entry name" value="Methyltransf_Superfamily"/>
</dbReference>
<keyword evidence="2" id="KW-0808">Transferase</keyword>
<dbReference type="Pfam" id="PF13847">
    <property type="entry name" value="Methyltransf_31"/>
    <property type="match status" value="1"/>
</dbReference>
<dbReference type="InterPro" id="IPR025714">
    <property type="entry name" value="Methyltranfer_dom"/>
</dbReference>
<dbReference type="GO" id="GO:0008168">
    <property type="term" value="F:methyltransferase activity"/>
    <property type="evidence" value="ECO:0007669"/>
    <property type="project" value="UniProtKB-KW"/>
</dbReference>
<dbReference type="PANTHER" id="PTHR42912">
    <property type="entry name" value="METHYLTRANSFERASE"/>
    <property type="match status" value="1"/>
</dbReference>
<name>A0ABW5DUA8_9PROT</name>
<gene>
    <name evidence="2" type="ORF">ACFSM5_17620</name>
</gene>
<dbReference type="SUPFAM" id="SSF53335">
    <property type="entry name" value="S-adenosyl-L-methionine-dependent methyltransferases"/>
    <property type="match status" value="1"/>
</dbReference>
<comment type="caution">
    <text evidence="2">The sequence shown here is derived from an EMBL/GenBank/DDBJ whole genome shotgun (WGS) entry which is preliminary data.</text>
</comment>
<dbReference type="EMBL" id="JBHUIP010000014">
    <property type="protein sequence ID" value="MFD2264728.1"/>
    <property type="molecule type" value="Genomic_DNA"/>
</dbReference>
<protein>
    <submittedName>
        <fullName evidence="2">Class I SAM-dependent methyltransferase</fullName>
        <ecNumber evidence="2">2.1.-.-</ecNumber>
    </submittedName>
</protein>
<feature type="domain" description="Methyltransferase" evidence="1">
    <location>
        <begin position="73"/>
        <end position="193"/>
    </location>
</feature>
<keyword evidence="3" id="KW-1185">Reference proteome</keyword>
<evidence type="ECO:0000313" key="3">
    <source>
        <dbReference type="Proteomes" id="UP001597295"/>
    </source>
</evidence>
<proteinExistence type="predicted"/>
<dbReference type="RefSeq" id="WP_379877846.1">
    <property type="nucleotide sequence ID" value="NZ_JBHUIP010000014.1"/>
</dbReference>
<reference evidence="3" key="1">
    <citation type="journal article" date="2019" name="Int. J. Syst. Evol. Microbiol.">
        <title>The Global Catalogue of Microorganisms (GCM) 10K type strain sequencing project: providing services to taxonomists for standard genome sequencing and annotation.</title>
        <authorList>
            <consortium name="The Broad Institute Genomics Platform"/>
            <consortium name="The Broad Institute Genome Sequencing Center for Infectious Disease"/>
            <person name="Wu L."/>
            <person name="Ma J."/>
        </authorList>
    </citation>
    <scope>NUCLEOTIDE SEQUENCE [LARGE SCALE GENOMIC DNA]</scope>
    <source>
        <strain evidence="3">CGMCC 1.19062</strain>
    </source>
</reference>
<dbReference type="EC" id="2.1.-.-" evidence="2"/>
<dbReference type="Gene3D" id="3.40.50.150">
    <property type="entry name" value="Vaccinia Virus protein VP39"/>
    <property type="match status" value="1"/>
</dbReference>
<evidence type="ECO:0000313" key="2">
    <source>
        <dbReference type="EMBL" id="MFD2264728.1"/>
    </source>
</evidence>
<dbReference type="Proteomes" id="UP001597295">
    <property type="component" value="Unassembled WGS sequence"/>
</dbReference>
<accession>A0ABW5DUA8</accession>
<dbReference type="PANTHER" id="PTHR42912:SF93">
    <property type="entry name" value="N6-ADENOSINE-METHYLTRANSFERASE TMT1A"/>
    <property type="match status" value="1"/>
</dbReference>
<dbReference type="GO" id="GO:0032259">
    <property type="term" value="P:methylation"/>
    <property type="evidence" value="ECO:0007669"/>
    <property type="project" value="UniProtKB-KW"/>
</dbReference>
<dbReference type="CDD" id="cd02440">
    <property type="entry name" value="AdoMet_MTases"/>
    <property type="match status" value="1"/>
</dbReference>